<keyword evidence="1" id="KW-0472">Membrane</keyword>
<protein>
    <recommendedName>
        <fullName evidence="4">DUF4386 family protein</fullName>
    </recommendedName>
</protein>
<name>A0ABT4JX71_9GAMM</name>
<feature type="transmembrane region" description="Helical" evidence="1">
    <location>
        <begin position="50"/>
        <end position="73"/>
    </location>
</feature>
<dbReference type="Proteomes" id="UP001149719">
    <property type="component" value="Unassembled WGS sequence"/>
</dbReference>
<proteinExistence type="predicted"/>
<evidence type="ECO:0000313" key="3">
    <source>
        <dbReference type="Proteomes" id="UP001149719"/>
    </source>
</evidence>
<evidence type="ECO:0008006" key="4">
    <source>
        <dbReference type="Google" id="ProtNLM"/>
    </source>
</evidence>
<feature type="transmembrane region" description="Helical" evidence="1">
    <location>
        <begin position="127"/>
        <end position="155"/>
    </location>
</feature>
<sequence>MNNLQKIGGVAALFEAAIYISAFVFFGAFWDYPVSADDAQKIIFLTQNQTILSIVNLTMYVAFGLFLAVLVLATHQRMKTKAPVLSQTASVFGIIWVGLVIASGMIATMGLGVVIDLSTKNADQAMILWVVINTIVEGLGGGNEIVGGLWVLLLSVAGLKIIELPKLLNCLGLFIGFVGILTVYPAEILTEIFGLGQILWFSWLGMIMLMNPQSNN</sequence>
<keyword evidence="1" id="KW-1133">Transmembrane helix</keyword>
<feature type="transmembrane region" description="Helical" evidence="1">
    <location>
        <begin position="192"/>
        <end position="210"/>
    </location>
</feature>
<keyword evidence="3" id="KW-1185">Reference proteome</keyword>
<dbReference type="RefSeq" id="WP_269127053.1">
    <property type="nucleotide sequence ID" value="NZ_JAPUBN010000019.1"/>
</dbReference>
<comment type="caution">
    <text evidence="2">The sequence shown here is derived from an EMBL/GenBank/DDBJ whole genome shotgun (WGS) entry which is preliminary data.</text>
</comment>
<dbReference type="EMBL" id="JAPUBN010000019">
    <property type="protein sequence ID" value="MCZ2722980.1"/>
    <property type="molecule type" value="Genomic_DNA"/>
</dbReference>
<reference evidence="2" key="1">
    <citation type="submission" date="2022-12" db="EMBL/GenBank/DDBJ databases">
        <title>Marinomonas 15G1-11 sp. nov, isolated from marine algae.</title>
        <authorList>
            <person name="Butt M."/>
            <person name="Choi D.G."/>
            <person name="Kim J.M."/>
            <person name="Lee J.K."/>
            <person name="Baek J.H."/>
            <person name="Jeon C.O."/>
        </authorList>
    </citation>
    <scope>NUCLEOTIDE SEQUENCE</scope>
    <source>
        <strain evidence="2">15G1-11</strain>
    </source>
</reference>
<feature type="transmembrane region" description="Helical" evidence="1">
    <location>
        <begin position="94"/>
        <end position="115"/>
    </location>
</feature>
<feature type="transmembrane region" description="Helical" evidence="1">
    <location>
        <begin position="167"/>
        <end position="186"/>
    </location>
</feature>
<evidence type="ECO:0000256" key="1">
    <source>
        <dbReference type="SAM" id="Phobius"/>
    </source>
</evidence>
<gene>
    <name evidence="2" type="ORF">O1D97_15505</name>
</gene>
<accession>A0ABT4JX71</accession>
<organism evidence="2 3">
    <name type="scientific">Marinomonas phaeophyticola</name>
    <dbReference type="NCBI Taxonomy" id="3004091"/>
    <lineage>
        <taxon>Bacteria</taxon>
        <taxon>Pseudomonadati</taxon>
        <taxon>Pseudomonadota</taxon>
        <taxon>Gammaproteobacteria</taxon>
        <taxon>Oceanospirillales</taxon>
        <taxon>Oceanospirillaceae</taxon>
        <taxon>Marinomonas</taxon>
    </lineage>
</organism>
<feature type="transmembrane region" description="Helical" evidence="1">
    <location>
        <begin position="7"/>
        <end position="30"/>
    </location>
</feature>
<evidence type="ECO:0000313" key="2">
    <source>
        <dbReference type="EMBL" id="MCZ2722980.1"/>
    </source>
</evidence>
<keyword evidence="1" id="KW-0812">Transmembrane</keyword>